<dbReference type="InterPro" id="IPR030874">
    <property type="entry name" value="Cardiolipin_synth_Firmi"/>
</dbReference>
<dbReference type="SUPFAM" id="SSF56024">
    <property type="entry name" value="Phospholipase D/nuclease"/>
    <property type="match status" value="2"/>
</dbReference>
<gene>
    <name evidence="14" type="ORF">EV199_2705</name>
</gene>
<dbReference type="EMBL" id="SGXA01000002">
    <property type="protein sequence ID" value="RZS70810.1"/>
    <property type="molecule type" value="Genomic_DNA"/>
</dbReference>
<dbReference type="PROSITE" id="PS50035">
    <property type="entry name" value="PLD"/>
    <property type="match status" value="2"/>
</dbReference>
<feature type="active site" evidence="11">
    <location>
        <position position="402"/>
    </location>
</feature>
<dbReference type="GO" id="GO:0005886">
    <property type="term" value="C:plasma membrane"/>
    <property type="evidence" value="ECO:0007669"/>
    <property type="project" value="UniProtKB-SubCell"/>
</dbReference>
<feature type="active site" evidence="11">
    <location>
        <position position="409"/>
    </location>
</feature>
<dbReference type="AlphaFoldDB" id="A0A4Q7MUS0"/>
<evidence type="ECO:0000256" key="5">
    <source>
        <dbReference type="ARBA" id="ARBA00022737"/>
    </source>
</evidence>
<keyword evidence="2 11" id="KW-0444">Lipid biosynthesis</keyword>
<feature type="active site" evidence="11">
    <location>
        <position position="229"/>
    </location>
</feature>
<dbReference type="InterPro" id="IPR001736">
    <property type="entry name" value="PLipase_D/transphosphatidylase"/>
</dbReference>
<feature type="active site" evidence="11">
    <location>
        <position position="224"/>
    </location>
</feature>
<evidence type="ECO:0000313" key="15">
    <source>
        <dbReference type="Proteomes" id="UP000293874"/>
    </source>
</evidence>
<feature type="domain" description="PLD phosphodiesterase" evidence="13">
    <location>
        <begin position="397"/>
        <end position="424"/>
    </location>
</feature>
<dbReference type="Gene3D" id="3.30.870.10">
    <property type="entry name" value="Endonuclease Chain A"/>
    <property type="match status" value="2"/>
</dbReference>
<keyword evidence="10 11" id="KW-1208">Phospholipid metabolism</keyword>
<dbReference type="CDD" id="cd09112">
    <property type="entry name" value="PLDc_CLS_2"/>
    <property type="match status" value="1"/>
</dbReference>
<feature type="transmembrane region" description="Helical" evidence="11">
    <location>
        <begin position="38"/>
        <end position="59"/>
    </location>
</feature>
<comment type="similarity">
    <text evidence="11">Belongs to the phospholipase D family. Cardiolipin synthase subfamily.</text>
</comment>
<keyword evidence="6 11" id="KW-1133">Transmembrane helix</keyword>
<keyword evidence="4 11" id="KW-0812">Transmembrane</keyword>
<keyword evidence="8 11" id="KW-0472">Membrane</keyword>
<dbReference type="GO" id="GO:0032049">
    <property type="term" value="P:cardiolipin biosynthetic process"/>
    <property type="evidence" value="ECO:0007669"/>
    <property type="project" value="UniProtKB-UniRule"/>
</dbReference>
<feature type="active site" evidence="11">
    <location>
        <position position="222"/>
    </location>
</feature>
<comment type="catalytic activity">
    <reaction evidence="11">
        <text>2 a 1,2-diacyl-sn-glycero-3-phospho-(1'-sn-glycerol) = a cardiolipin + glycerol</text>
        <dbReference type="Rhea" id="RHEA:31451"/>
        <dbReference type="ChEBI" id="CHEBI:17754"/>
        <dbReference type="ChEBI" id="CHEBI:62237"/>
        <dbReference type="ChEBI" id="CHEBI:64716"/>
    </reaction>
</comment>
<comment type="subcellular location">
    <subcellularLocation>
        <location evidence="11">Cell membrane</location>
        <topology evidence="11">Multi-pass membrane protein</topology>
    </subcellularLocation>
</comment>
<evidence type="ECO:0000256" key="6">
    <source>
        <dbReference type="ARBA" id="ARBA00022989"/>
    </source>
</evidence>
<evidence type="ECO:0000256" key="4">
    <source>
        <dbReference type="ARBA" id="ARBA00022692"/>
    </source>
</evidence>
<evidence type="ECO:0000259" key="13">
    <source>
        <dbReference type="PROSITE" id="PS50035"/>
    </source>
</evidence>
<sequence>MSPVTEIILIVCVYALMIFTMIRIIFDTVNVSKALGYLLLTIVLPVAGSIVYFSLGVNYRKRKIYNKKIITDEYLLQNLRKDIDESALRLLQSHHDDVGNFAGLARLLIKDSLSFLSLNHIKLLLNGENKFPDVIKALEAAQSSIHIQYYIYDNDEIGNQIKAILMRKAREGVKVRFIYDDFGSNGLKKRWVRELEQAGVEIYPFYKIYFVFLASRINYRNHRKVIIVDGQTGFTGGINVSDKYINGDDPKKLYWRDTHVMIEGPAVLNLQYHFLADWNFCSDQNLTPNNELFPIPNRRPDFGMLTQIAVSGPDYPRADVMLSYFTAIANAQQKVYITTPYFIPNNSIYDAIKKAALSGCDVRLLVPGISDSKTVNYATQSYFEPLLECGVRIYLYQKGFVHSKTLVIDDTLSMVGSANIDFRSFDLNFELNTIIYDQAFGEKMTEVFLQDLEDAEEVIYAEWLKRSTGRQLLEKSARLLSPLL</sequence>
<evidence type="ECO:0000256" key="11">
    <source>
        <dbReference type="HAMAP-Rule" id="MF_01916"/>
    </source>
</evidence>
<keyword evidence="9 11" id="KW-0594">Phospholipid biosynthesis</keyword>
<evidence type="ECO:0000256" key="10">
    <source>
        <dbReference type="ARBA" id="ARBA00023264"/>
    </source>
</evidence>
<evidence type="ECO:0000256" key="7">
    <source>
        <dbReference type="ARBA" id="ARBA00023098"/>
    </source>
</evidence>
<dbReference type="OrthoDB" id="9762009at2"/>
<keyword evidence="5" id="KW-0677">Repeat</keyword>
<feature type="transmembrane region" description="Helical" evidence="11">
    <location>
        <begin position="7"/>
        <end position="26"/>
    </location>
</feature>
<dbReference type="InterPro" id="IPR022924">
    <property type="entry name" value="Cardiolipin_synthase"/>
</dbReference>
<reference evidence="14 15" key="1">
    <citation type="submission" date="2019-02" db="EMBL/GenBank/DDBJ databases">
        <title>Genomic Encyclopedia of Type Strains, Phase IV (KMG-IV): sequencing the most valuable type-strain genomes for metagenomic binning, comparative biology and taxonomic classification.</title>
        <authorList>
            <person name="Goeker M."/>
        </authorList>
    </citation>
    <scope>NUCLEOTIDE SEQUENCE [LARGE SCALE GENOMIC DNA]</scope>
    <source>
        <strain evidence="14 15">DSM 18116</strain>
    </source>
</reference>
<evidence type="ECO:0000256" key="8">
    <source>
        <dbReference type="ARBA" id="ARBA00023136"/>
    </source>
</evidence>
<accession>A0A4Q7MUS0</accession>
<evidence type="ECO:0000256" key="9">
    <source>
        <dbReference type="ARBA" id="ARBA00023209"/>
    </source>
</evidence>
<dbReference type="Proteomes" id="UP000293874">
    <property type="component" value="Unassembled WGS sequence"/>
</dbReference>
<dbReference type="InterPro" id="IPR025202">
    <property type="entry name" value="PLD-like_dom"/>
</dbReference>
<keyword evidence="3 11" id="KW-0808">Transferase</keyword>
<feature type="active site" evidence="11">
    <location>
        <position position="404"/>
    </location>
</feature>
<keyword evidence="15" id="KW-1185">Reference proteome</keyword>
<dbReference type="HAMAP" id="MF_01916">
    <property type="entry name" value="Cardiolipin_synth_Cls"/>
    <property type="match status" value="1"/>
</dbReference>
<name>A0A4Q7MUS0_9BACT</name>
<protein>
    <recommendedName>
        <fullName evidence="11 12">Cardiolipin synthase</fullName>
        <shortName evidence="11">CL synthase</shortName>
        <ecNumber evidence="11 12">2.7.8.-</ecNumber>
    </recommendedName>
</protein>
<comment type="caution">
    <text evidence="14">The sequence shown here is derived from an EMBL/GenBank/DDBJ whole genome shotgun (WGS) entry which is preliminary data.</text>
</comment>
<dbReference type="CDD" id="cd09110">
    <property type="entry name" value="PLDc_CLS_1"/>
    <property type="match status" value="1"/>
</dbReference>
<dbReference type="PANTHER" id="PTHR21248">
    <property type="entry name" value="CARDIOLIPIN SYNTHASE"/>
    <property type="match status" value="1"/>
</dbReference>
<dbReference type="Pfam" id="PF13091">
    <property type="entry name" value="PLDc_2"/>
    <property type="match status" value="2"/>
</dbReference>
<evidence type="ECO:0000256" key="3">
    <source>
        <dbReference type="ARBA" id="ARBA00022679"/>
    </source>
</evidence>
<dbReference type="FunFam" id="3.30.870.10:FF:000014">
    <property type="entry name" value="Cardiolipin synthase"/>
    <property type="match status" value="1"/>
</dbReference>
<evidence type="ECO:0000256" key="2">
    <source>
        <dbReference type="ARBA" id="ARBA00022516"/>
    </source>
</evidence>
<dbReference type="PANTHER" id="PTHR21248:SF22">
    <property type="entry name" value="PHOSPHOLIPASE D"/>
    <property type="match status" value="1"/>
</dbReference>
<dbReference type="RefSeq" id="WP_130541353.1">
    <property type="nucleotide sequence ID" value="NZ_CP042431.1"/>
</dbReference>
<evidence type="ECO:0000256" key="1">
    <source>
        <dbReference type="ARBA" id="ARBA00022475"/>
    </source>
</evidence>
<dbReference type="GO" id="GO:0008808">
    <property type="term" value="F:cardiolipin synthase activity"/>
    <property type="evidence" value="ECO:0007669"/>
    <property type="project" value="UniProtKB-UniRule"/>
</dbReference>
<dbReference type="NCBIfam" id="TIGR04265">
    <property type="entry name" value="bac_cardiolipin"/>
    <property type="match status" value="1"/>
</dbReference>
<proteinExistence type="inferred from homology"/>
<keyword evidence="1 11" id="KW-1003">Cell membrane</keyword>
<keyword evidence="7 11" id="KW-0443">Lipid metabolism</keyword>
<evidence type="ECO:0000256" key="12">
    <source>
        <dbReference type="NCBIfam" id="TIGR04265"/>
    </source>
</evidence>
<dbReference type="SMART" id="SM00155">
    <property type="entry name" value="PLDc"/>
    <property type="match status" value="2"/>
</dbReference>
<organism evidence="14 15">
    <name type="scientific">Pseudobacter ginsenosidimutans</name>
    <dbReference type="NCBI Taxonomy" id="661488"/>
    <lineage>
        <taxon>Bacteria</taxon>
        <taxon>Pseudomonadati</taxon>
        <taxon>Bacteroidota</taxon>
        <taxon>Chitinophagia</taxon>
        <taxon>Chitinophagales</taxon>
        <taxon>Chitinophagaceae</taxon>
        <taxon>Pseudobacter</taxon>
    </lineage>
</organism>
<dbReference type="EC" id="2.7.8.-" evidence="11 12"/>
<comment type="function">
    <text evidence="11">Catalyzes the reversible phosphatidyl group transfer from one phosphatidylglycerol molecule to another to form cardiolipin (CL) (diphosphatidylglycerol) and glycerol.</text>
</comment>
<feature type="domain" description="PLD phosphodiesterase" evidence="13">
    <location>
        <begin position="217"/>
        <end position="244"/>
    </location>
</feature>
<evidence type="ECO:0000313" key="14">
    <source>
        <dbReference type="EMBL" id="RZS70810.1"/>
    </source>
</evidence>